<evidence type="ECO:0000313" key="2">
    <source>
        <dbReference type="EMBL" id="SHI15777.1"/>
    </source>
</evidence>
<dbReference type="InterPro" id="IPR019004">
    <property type="entry name" value="YqeY/Aim41"/>
</dbReference>
<sequence length="149" mass="16086">MSLQTEVMTAMKAAMKAKDQNALASLRAIKSAILTAQTESGAGDELSEDQEIKMLQKLVKQRKDSAAIYQEQGREEMAQEELAQAKVIEQFLPEQLSQEEIEQVVAAIIEKTGASGMQDMGKVMGLASQELAGKADGKTISTIVKSKLA</sequence>
<dbReference type="Proteomes" id="UP000184240">
    <property type="component" value="Unassembled WGS sequence"/>
</dbReference>
<reference evidence="2" key="1">
    <citation type="submission" date="2016-11" db="EMBL/GenBank/DDBJ databases">
        <authorList>
            <person name="Jaros S."/>
            <person name="Januszkiewicz K."/>
            <person name="Wedrychowicz H."/>
        </authorList>
    </citation>
    <scope>NUCLEOTIDE SEQUENCE [LARGE SCALE GENOMIC DNA]</scope>
    <source>
        <strain evidence="2">DSM 19859</strain>
    </source>
</reference>
<dbReference type="OrthoDB" id="9788127at2"/>
<dbReference type="InterPro" id="IPR003789">
    <property type="entry name" value="Asn/Gln_tRNA_amidoTrase-B-like"/>
</dbReference>
<dbReference type="PANTHER" id="PTHR28055">
    <property type="entry name" value="ALTERED INHERITANCE OF MITOCHONDRIA PROTEIN 41, MITOCHONDRIAL"/>
    <property type="match status" value="1"/>
</dbReference>
<keyword evidence="4" id="KW-1185">Reference proteome</keyword>
<reference evidence="1 4" key="3">
    <citation type="submission" date="2018-07" db="EMBL/GenBank/DDBJ databases">
        <title>Leeuwenhoekiella genomics.</title>
        <authorList>
            <person name="Tahon G."/>
            <person name="Willems A."/>
        </authorList>
    </citation>
    <scope>NUCLEOTIDE SEQUENCE [LARGE SCALE GENOMIC DNA]</scope>
    <source>
        <strain evidence="1 4">LMG 24856</strain>
    </source>
</reference>
<organism evidence="2 3">
    <name type="scientific">Leeuwenhoekiella palythoae</name>
    <dbReference type="NCBI Taxonomy" id="573501"/>
    <lineage>
        <taxon>Bacteria</taxon>
        <taxon>Pseudomonadati</taxon>
        <taxon>Bacteroidota</taxon>
        <taxon>Flavobacteriia</taxon>
        <taxon>Flavobacteriales</taxon>
        <taxon>Flavobacteriaceae</taxon>
        <taxon>Leeuwenhoekiella</taxon>
    </lineage>
</organism>
<dbReference type="AlphaFoldDB" id="A0A1M5YUL7"/>
<dbReference type="Proteomes" id="UP000290037">
    <property type="component" value="Unassembled WGS sequence"/>
</dbReference>
<gene>
    <name evidence="1" type="ORF">DSM01_1655</name>
    <name evidence="2" type="ORF">SAMN04487999_2380</name>
</gene>
<dbReference type="SUPFAM" id="SSF89095">
    <property type="entry name" value="GatB/YqeY motif"/>
    <property type="match status" value="1"/>
</dbReference>
<dbReference type="STRING" id="573501.SAMN04487999_2380"/>
<dbReference type="InterPro" id="IPR023168">
    <property type="entry name" value="GatB_Yqey_C_2"/>
</dbReference>
<evidence type="ECO:0000313" key="4">
    <source>
        <dbReference type="Proteomes" id="UP000290037"/>
    </source>
</evidence>
<dbReference type="EMBL" id="QOVN01000003">
    <property type="protein sequence ID" value="RXG29554.1"/>
    <property type="molecule type" value="Genomic_DNA"/>
</dbReference>
<reference evidence="3" key="2">
    <citation type="submission" date="2016-11" db="EMBL/GenBank/DDBJ databases">
        <authorList>
            <person name="Varghese N."/>
            <person name="Submissions S."/>
        </authorList>
    </citation>
    <scope>NUCLEOTIDE SEQUENCE [LARGE SCALE GENOMIC DNA]</scope>
    <source>
        <strain evidence="3">DSM 19859</strain>
    </source>
</reference>
<protein>
    <recommendedName>
        <fullName evidence="5">Glutamyl-tRNA amidotransferase</fullName>
    </recommendedName>
</protein>
<dbReference type="Pfam" id="PF09424">
    <property type="entry name" value="YqeY"/>
    <property type="match status" value="1"/>
</dbReference>
<dbReference type="PANTHER" id="PTHR28055:SF1">
    <property type="entry name" value="ALTERED INHERITANCE OF MITOCHONDRIA PROTEIN 41, MITOCHONDRIAL"/>
    <property type="match status" value="1"/>
</dbReference>
<proteinExistence type="predicted"/>
<evidence type="ECO:0008006" key="5">
    <source>
        <dbReference type="Google" id="ProtNLM"/>
    </source>
</evidence>
<evidence type="ECO:0000313" key="1">
    <source>
        <dbReference type="EMBL" id="RXG29554.1"/>
    </source>
</evidence>
<dbReference type="RefSeq" id="WP_072983313.1">
    <property type="nucleotide sequence ID" value="NZ_CAXPJH010000004.1"/>
</dbReference>
<dbReference type="Gene3D" id="1.10.10.410">
    <property type="match status" value="1"/>
</dbReference>
<dbReference type="Gene3D" id="1.10.1510.10">
    <property type="entry name" value="Uncharacterised protein YqeY/AIM41 PF09424, N-terminal domain"/>
    <property type="match status" value="1"/>
</dbReference>
<dbReference type="GO" id="GO:0016884">
    <property type="term" value="F:carbon-nitrogen ligase activity, with glutamine as amido-N-donor"/>
    <property type="evidence" value="ECO:0007669"/>
    <property type="project" value="InterPro"/>
</dbReference>
<dbReference type="InterPro" id="IPR042184">
    <property type="entry name" value="YqeY/Aim41_N"/>
</dbReference>
<name>A0A1M5YUL7_9FLAO</name>
<accession>A0A1M5YUL7</accession>
<dbReference type="EMBL" id="FQXT01000004">
    <property type="protein sequence ID" value="SHI15777.1"/>
    <property type="molecule type" value="Genomic_DNA"/>
</dbReference>
<evidence type="ECO:0000313" key="3">
    <source>
        <dbReference type="Proteomes" id="UP000184240"/>
    </source>
</evidence>